<feature type="transmembrane region" description="Helical" evidence="2">
    <location>
        <begin position="87"/>
        <end position="109"/>
    </location>
</feature>
<feature type="compositionally biased region" description="Basic and acidic residues" evidence="1">
    <location>
        <begin position="249"/>
        <end position="265"/>
    </location>
</feature>
<dbReference type="OrthoDB" id="2552042at2759"/>
<organism evidence="3 4">
    <name type="scientific">Filobasidium floriforme</name>
    <dbReference type="NCBI Taxonomy" id="5210"/>
    <lineage>
        <taxon>Eukaryota</taxon>
        <taxon>Fungi</taxon>
        <taxon>Dikarya</taxon>
        <taxon>Basidiomycota</taxon>
        <taxon>Agaricomycotina</taxon>
        <taxon>Tremellomycetes</taxon>
        <taxon>Filobasidiales</taxon>
        <taxon>Filobasidiaceae</taxon>
        <taxon>Filobasidium</taxon>
    </lineage>
</organism>
<keyword evidence="2" id="KW-0472">Membrane</keyword>
<keyword evidence="2" id="KW-1133">Transmembrane helix</keyword>
<dbReference type="EMBL" id="JABELV010000045">
    <property type="protein sequence ID" value="KAG7561837.1"/>
    <property type="molecule type" value="Genomic_DNA"/>
</dbReference>
<feature type="transmembrane region" description="Helical" evidence="2">
    <location>
        <begin position="27"/>
        <end position="48"/>
    </location>
</feature>
<feature type="compositionally biased region" description="Low complexity" evidence="1">
    <location>
        <begin position="267"/>
        <end position="283"/>
    </location>
</feature>
<gene>
    <name evidence="3" type="ORF">FFLO_02738</name>
</gene>
<keyword evidence="4" id="KW-1185">Reference proteome</keyword>
<reference evidence="3" key="1">
    <citation type="submission" date="2020-04" db="EMBL/GenBank/DDBJ databases">
        <title>Analysis of mating type loci in Filobasidium floriforme.</title>
        <authorList>
            <person name="Nowrousian M."/>
        </authorList>
    </citation>
    <scope>NUCLEOTIDE SEQUENCE</scope>
    <source>
        <strain evidence="3">CBS 6242</strain>
    </source>
</reference>
<feature type="transmembrane region" description="Helical" evidence="2">
    <location>
        <begin position="54"/>
        <end position="75"/>
    </location>
</feature>
<protein>
    <submittedName>
        <fullName evidence="3">Uncharacterized protein</fullName>
    </submittedName>
</protein>
<comment type="caution">
    <text evidence="3">The sequence shown here is derived from an EMBL/GenBank/DDBJ whole genome shotgun (WGS) entry which is preliminary data.</text>
</comment>
<evidence type="ECO:0000256" key="2">
    <source>
        <dbReference type="SAM" id="Phobius"/>
    </source>
</evidence>
<dbReference type="Proteomes" id="UP000812966">
    <property type="component" value="Unassembled WGS sequence"/>
</dbReference>
<evidence type="ECO:0000313" key="4">
    <source>
        <dbReference type="Proteomes" id="UP000812966"/>
    </source>
</evidence>
<dbReference type="AlphaFoldDB" id="A0A8K0JNG5"/>
<feature type="region of interest" description="Disordered" evidence="1">
    <location>
        <begin position="204"/>
        <end position="348"/>
    </location>
</feature>
<keyword evidence="2" id="KW-0812">Transmembrane</keyword>
<proteinExistence type="predicted"/>
<accession>A0A8K0JNG5</accession>
<feature type="compositionally biased region" description="Low complexity" evidence="1">
    <location>
        <begin position="290"/>
        <end position="325"/>
    </location>
</feature>
<name>A0A8K0JNG5_9TREE</name>
<evidence type="ECO:0000256" key="1">
    <source>
        <dbReference type="SAM" id="MobiDB-lite"/>
    </source>
</evidence>
<sequence>MVFAPRYCCCAIPLVNVGMYALMTEQFVVCSVAGVLALATPTIVGSYVPSYTPYILATLCFVVAAIQLVGFFGIYREQVRTFRTYAWVNAFAFTSIFACGAALVAVSAARHNEAVSRCTLTYFKGQSNDGTINVSGEAKTICSAFAWADIGIMGGAWLILLVGQVYFIFMIKVYASEQKVDHQEYKSIYEANAEEFAMIERNSQWGPNPDAWDPRESMDADPNAVPGSNMYEQPYSRPAHPAGGYSESSLKHEFSQEEHQARDYEYEQAQAQGQGYPPQAHGQAQGGGYDQHQQYPQQQPHYQQQDYGHQQEYGQQQQYQQGYPDEPQHQGQSQGGYHADGRQGGYRL</sequence>
<feature type="transmembrane region" description="Helical" evidence="2">
    <location>
        <begin position="144"/>
        <end position="169"/>
    </location>
</feature>
<evidence type="ECO:0000313" key="3">
    <source>
        <dbReference type="EMBL" id="KAG7561837.1"/>
    </source>
</evidence>